<name>A0A4U5VIA1_COLLU</name>
<dbReference type="GO" id="GO:0005634">
    <property type="term" value="C:nucleus"/>
    <property type="evidence" value="ECO:0007669"/>
    <property type="project" value="UniProtKB-SubCell"/>
</dbReference>
<dbReference type="FunFam" id="3.30.160.60:FF:000761">
    <property type="entry name" value="Zinc finger protein 449"/>
    <property type="match status" value="1"/>
</dbReference>
<dbReference type="InterPro" id="IPR013087">
    <property type="entry name" value="Znf_C2H2_type"/>
</dbReference>
<dbReference type="FunFam" id="3.30.160.60:FF:000097">
    <property type="entry name" value="Zinc finger protein"/>
    <property type="match status" value="1"/>
</dbReference>
<keyword evidence="9" id="KW-0238">DNA-binding</keyword>
<dbReference type="Proteomes" id="UP000298787">
    <property type="component" value="Chromosome 19"/>
</dbReference>
<feature type="domain" description="C2H2-type" evidence="14">
    <location>
        <begin position="295"/>
        <end position="322"/>
    </location>
</feature>
<gene>
    <name evidence="15" type="ORF">D9C73_022171</name>
</gene>
<feature type="domain" description="C2H2-type" evidence="14">
    <location>
        <begin position="323"/>
        <end position="350"/>
    </location>
</feature>
<dbReference type="Pfam" id="PF00096">
    <property type="entry name" value="zf-C2H2"/>
    <property type="match status" value="6"/>
</dbReference>
<organism evidence="15 16">
    <name type="scientific">Collichthys lucidus</name>
    <name type="common">Big head croaker</name>
    <name type="synonym">Sciaena lucida</name>
    <dbReference type="NCBI Taxonomy" id="240159"/>
    <lineage>
        <taxon>Eukaryota</taxon>
        <taxon>Metazoa</taxon>
        <taxon>Chordata</taxon>
        <taxon>Craniata</taxon>
        <taxon>Vertebrata</taxon>
        <taxon>Euteleostomi</taxon>
        <taxon>Actinopterygii</taxon>
        <taxon>Neopterygii</taxon>
        <taxon>Teleostei</taxon>
        <taxon>Neoteleostei</taxon>
        <taxon>Acanthomorphata</taxon>
        <taxon>Eupercaria</taxon>
        <taxon>Sciaenidae</taxon>
        <taxon>Collichthys</taxon>
    </lineage>
</organism>
<dbReference type="FunFam" id="3.30.160.60:FF:000100">
    <property type="entry name" value="Zinc finger 45-like"/>
    <property type="match status" value="2"/>
</dbReference>
<evidence type="ECO:0000259" key="14">
    <source>
        <dbReference type="PROSITE" id="PS50157"/>
    </source>
</evidence>
<evidence type="ECO:0000256" key="13">
    <source>
        <dbReference type="SAM" id="MobiDB-lite"/>
    </source>
</evidence>
<feature type="domain" description="C2H2-type" evidence="14">
    <location>
        <begin position="379"/>
        <end position="406"/>
    </location>
</feature>
<dbReference type="InterPro" id="IPR050589">
    <property type="entry name" value="Ikaros_C2H2-ZF"/>
</dbReference>
<dbReference type="PROSITE" id="PS00028">
    <property type="entry name" value="ZINC_FINGER_C2H2_1"/>
    <property type="match status" value="8"/>
</dbReference>
<keyword evidence="10" id="KW-0804">Transcription</keyword>
<dbReference type="GO" id="GO:0006357">
    <property type="term" value="P:regulation of transcription by RNA polymerase II"/>
    <property type="evidence" value="ECO:0007669"/>
    <property type="project" value="TreeGrafter"/>
</dbReference>
<evidence type="ECO:0000256" key="12">
    <source>
        <dbReference type="PROSITE-ProRule" id="PRU00042"/>
    </source>
</evidence>
<evidence type="ECO:0000256" key="1">
    <source>
        <dbReference type="ARBA" id="ARBA00003767"/>
    </source>
</evidence>
<feature type="compositionally biased region" description="Polar residues" evidence="13">
    <location>
        <begin position="637"/>
        <end position="656"/>
    </location>
</feature>
<feature type="domain" description="C2H2-type" evidence="14">
    <location>
        <begin position="351"/>
        <end position="378"/>
    </location>
</feature>
<dbReference type="InterPro" id="IPR036236">
    <property type="entry name" value="Znf_C2H2_sf"/>
</dbReference>
<feature type="domain" description="C2H2-type" evidence="14">
    <location>
        <begin position="267"/>
        <end position="294"/>
    </location>
</feature>
<keyword evidence="6 12" id="KW-0863">Zinc-finger</keyword>
<sequence length="656" mass="74497">MQQHFYTGKTVAQLGCNQCPGIHAMIGSIQQVHACVYDCICIWMVCVDQLGVGIVCGGSVAPSVVHAAEILRRRRGRRKRRIIVKGVPDFTEIEMHTSLVIACNNLVPSVWTDFQSQCVNLLQEQFTILLAALSCLKIQKHTRLVPEVDSLTLQRNNQCEQCNRSFSQLKIYKLHLLHTEKHHTAATNVGDISQPRVHNPETAMSKNTGPHQCDQCGKSFTDWNNYRTHLLAHAGEKPHQCEQCQKSFSYLCHYKRHLRVHTGEKPYQCDQCESSFSLLSSYKDHQRVHTGEKPYQCDHCEKGFSRLSNYKTHLRVHTGEKPHRCEQCGKSFRFLSDYKRHQRVHTGEKLYPCEQCGKSFSCASHYKRHLLVHTGEKPHQCDHCEKQFTESSDYNRHMRTHTGEKPYQCEQCGKRYTHLSSYNQHLRCHTGEKPYWCSRCKRLFAWPKSLKWTAEIRRDTGSPPQTVQQEGRRRRDMGERFVVVPVDGGVRVAGEGEHWDAVVADPASYTGGAGGSSGSSGTAEVKEAGEDSVFEAEDPNALVPILEYNREPNKYDESQQLRAMCECDFQVEPEVAHEYIVVWCSMNGYIQGEGTARVQSELCGSGIGGYQVSETCREMCEYHVLLVLNEEPKDNLLNPTPVTGSRNDCSAVKGQT</sequence>
<evidence type="ECO:0000256" key="10">
    <source>
        <dbReference type="ARBA" id="ARBA00023163"/>
    </source>
</evidence>
<dbReference type="PROSITE" id="PS50157">
    <property type="entry name" value="ZINC_FINGER_C2H2_2"/>
    <property type="match status" value="8"/>
</dbReference>
<evidence type="ECO:0000256" key="2">
    <source>
        <dbReference type="ARBA" id="ARBA00004123"/>
    </source>
</evidence>
<feature type="region of interest" description="Disordered" evidence="13">
    <location>
        <begin position="636"/>
        <end position="656"/>
    </location>
</feature>
<dbReference type="PANTHER" id="PTHR24404">
    <property type="entry name" value="ZINC FINGER PROTEIN"/>
    <property type="match status" value="1"/>
</dbReference>
<proteinExistence type="inferred from homology"/>
<dbReference type="AlphaFoldDB" id="A0A4U5VIA1"/>
<keyword evidence="4" id="KW-0479">Metal-binding</keyword>
<dbReference type="Gene3D" id="3.30.160.60">
    <property type="entry name" value="Classic Zinc Finger"/>
    <property type="match status" value="9"/>
</dbReference>
<evidence type="ECO:0000256" key="9">
    <source>
        <dbReference type="ARBA" id="ARBA00023125"/>
    </source>
</evidence>
<protein>
    <submittedName>
        <fullName evidence="15">Zinc finger protein 709</fullName>
    </submittedName>
</protein>
<dbReference type="GO" id="GO:0000978">
    <property type="term" value="F:RNA polymerase II cis-regulatory region sequence-specific DNA binding"/>
    <property type="evidence" value="ECO:0007669"/>
    <property type="project" value="TreeGrafter"/>
</dbReference>
<evidence type="ECO:0000256" key="4">
    <source>
        <dbReference type="ARBA" id="ARBA00022723"/>
    </source>
</evidence>
<comment type="similarity">
    <text evidence="3">Belongs to the krueppel C2H2-type zinc-finger protein family.</text>
</comment>
<evidence type="ECO:0000313" key="15">
    <source>
        <dbReference type="EMBL" id="TKS88047.1"/>
    </source>
</evidence>
<evidence type="ECO:0000313" key="16">
    <source>
        <dbReference type="Proteomes" id="UP000298787"/>
    </source>
</evidence>
<accession>A0A4U5VIA1</accession>
<evidence type="ECO:0000256" key="5">
    <source>
        <dbReference type="ARBA" id="ARBA00022737"/>
    </source>
</evidence>
<comment type="subcellular location">
    <subcellularLocation>
        <location evidence="2">Nucleus</location>
    </subcellularLocation>
</comment>
<evidence type="ECO:0000256" key="8">
    <source>
        <dbReference type="ARBA" id="ARBA00023015"/>
    </source>
</evidence>
<keyword evidence="11" id="KW-0539">Nucleus</keyword>
<evidence type="ECO:0000256" key="3">
    <source>
        <dbReference type="ARBA" id="ARBA00006991"/>
    </source>
</evidence>
<keyword evidence="5" id="KW-0677">Repeat</keyword>
<keyword evidence="16" id="KW-1185">Reference proteome</keyword>
<dbReference type="SUPFAM" id="SSF57667">
    <property type="entry name" value="beta-beta-alpha zinc fingers"/>
    <property type="match status" value="5"/>
</dbReference>
<dbReference type="FunFam" id="3.30.160.60:FF:000912">
    <property type="entry name" value="Zinc finger protein 660"/>
    <property type="match status" value="4"/>
</dbReference>
<dbReference type="EMBL" id="CM014096">
    <property type="protein sequence ID" value="TKS88047.1"/>
    <property type="molecule type" value="Genomic_DNA"/>
</dbReference>
<keyword evidence="8" id="KW-0805">Transcription regulation</keyword>
<feature type="region of interest" description="Disordered" evidence="13">
    <location>
        <begin position="510"/>
        <end position="533"/>
    </location>
</feature>
<dbReference type="GO" id="GO:0008270">
    <property type="term" value="F:zinc ion binding"/>
    <property type="evidence" value="ECO:0007669"/>
    <property type="project" value="UniProtKB-KW"/>
</dbReference>
<dbReference type="PANTHER" id="PTHR24404:SF111">
    <property type="entry name" value="GASTRULA ZINC FINGER PROTEIN XLCGF49.1-LIKE-RELATED"/>
    <property type="match status" value="1"/>
</dbReference>
<keyword evidence="7" id="KW-0862">Zinc</keyword>
<evidence type="ECO:0000256" key="6">
    <source>
        <dbReference type="ARBA" id="ARBA00022771"/>
    </source>
</evidence>
<feature type="domain" description="C2H2-type" evidence="14">
    <location>
        <begin position="211"/>
        <end position="238"/>
    </location>
</feature>
<comment type="function">
    <text evidence="1">May be involved in transcriptional regulation.</text>
</comment>
<reference evidence="15 16" key="1">
    <citation type="submission" date="2019-01" db="EMBL/GenBank/DDBJ databases">
        <title>Genome Assembly of Collichthys lucidus.</title>
        <authorList>
            <person name="Cai M."/>
            <person name="Xiao S."/>
        </authorList>
    </citation>
    <scope>NUCLEOTIDE SEQUENCE [LARGE SCALE GENOMIC DNA]</scope>
    <source>
        <strain evidence="15">JT15FE1705JMU</strain>
        <tissue evidence="15">Muscle</tissue>
    </source>
</reference>
<dbReference type="SMART" id="SM00355">
    <property type="entry name" value="ZnF_C2H2"/>
    <property type="match status" value="9"/>
</dbReference>
<feature type="domain" description="C2H2-type" evidence="14">
    <location>
        <begin position="407"/>
        <end position="434"/>
    </location>
</feature>
<dbReference type="GO" id="GO:0003700">
    <property type="term" value="F:DNA-binding transcription factor activity"/>
    <property type="evidence" value="ECO:0007669"/>
    <property type="project" value="TreeGrafter"/>
</dbReference>
<evidence type="ECO:0000256" key="7">
    <source>
        <dbReference type="ARBA" id="ARBA00022833"/>
    </source>
</evidence>
<feature type="domain" description="C2H2-type" evidence="14">
    <location>
        <begin position="239"/>
        <end position="266"/>
    </location>
</feature>
<evidence type="ECO:0000256" key="11">
    <source>
        <dbReference type="ARBA" id="ARBA00023242"/>
    </source>
</evidence>
<dbReference type="STRING" id="240159.A0A4U5VIA1"/>